<keyword evidence="6 9" id="KW-0812">Transmembrane</keyword>
<evidence type="ECO:0000256" key="6">
    <source>
        <dbReference type="ARBA" id="ARBA00022692"/>
    </source>
</evidence>
<accession>U5QCB8</accession>
<dbReference type="SUPFAM" id="SSF161098">
    <property type="entry name" value="MetI-like"/>
    <property type="match status" value="1"/>
</dbReference>
<dbReference type="NCBIfam" id="TIGR00974">
    <property type="entry name" value="3a0107s02c"/>
    <property type="match status" value="1"/>
</dbReference>
<dbReference type="KEGG" id="glj:GKIL_0264"/>
<dbReference type="CDD" id="cd06261">
    <property type="entry name" value="TM_PBP2"/>
    <property type="match status" value="1"/>
</dbReference>
<dbReference type="PROSITE" id="PS50928">
    <property type="entry name" value="ABC_TM1"/>
    <property type="match status" value="1"/>
</dbReference>
<dbReference type="EMBL" id="CP003587">
    <property type="protein sequence ID" value="AGY56511.1"/>
    <property type="molecule type" value="Genomic_DNA"/>
</dbReference>
<dbReference type="AlphaFoldDB" id="U5QCB8"/>
<dbReference type="PANTHER" id="PTHR42922:SF1">
    <property type="entry name" value="PHOSPHATE TRANSPORT SYSTEM PERMEASE PROTEIN PSTA"/>
    <property type="match status" value="1"/>
</dbReference>
<reference evidence="11 12" key="1">
    <citation type="journal article" date="2013" name="PLoS ONE">
        <title>Cultivation and Complete Genome Sequencing of Gloeobacter kilaueensis sp. nov., from a Lava Cave in Kilauea Caldera, Hawai'i.</title>
        <authorList>
            <person name="Saw J.H."/>
            <person name="Schatz M."/>
            <person name="Brown M.V."/>
            <person name="Kunkel D.D."/>
            <person name="Foster J.S."/>
            <person name="Shick H."/>
            <person name="Christensen S."/>
            <person name="Hou S."/>
            <person name="Wan X."/>
            <person name="Donachie S.P."/>
        </authorList>
    </citation>
    <scope>NUCLEOTIDE SEQUENCE [LARGE SCALE GENOMIC DNA]</scope>
    <source>
        <strain evidence="12">JS</strain>
    </source>
</reference>
<feature type="transmembrane region" description="Helical" evidence="9">
    <location>
        <begin position="31"/>
        <end position="53"/>
    </location>
</feature>
<keyword evidence="8 9" id="KW-0472">Membrane</keyword>
<proteinExistence type="inferred from homology"/>
<dbReference type="InterPro" id="IPR051408">
    <property type="entry name" value="Phosphate_transprt_permease"/>
</dbReference>
<keyword evidence="4 9" id="KW-1003">Cell membrane</keyword>
<protein>
    <recommendedName>
        <fullName evidence="9">Phosphate transport system permease protein PstA</fullName>
    </recommendedName>
</protein>
<dbReference type="PANTHER" id="PTHR42922">
    <property type="entry name" value="PHOSPHATE TRANSPORT SYSTEM PERMEASE PROTEIN PSTA"/>
    <property type="match status" value="1"/>
</dbReference>
<dbReference type="RefSeq" id="WP_023171520.1">
    <property type="nucleotide sequence ID" value="NC_022600.1"/>
</dbReference>
<evidence type="ECO:0000256" key="8">
    <source>
        <dbReference type="ARBA" id="ARBA00023136"/>
    </source>
</evidence>
<comment type="similarity">
    <text evidence="2 9">Belongs to the binding-protein-dependent transport system permease family. CysTW subfamily.</text>
</comment>
<feature type="transmembrane region" description="Helical" evidence="9">
    <location>
        <begin position="198"/>
        <end position="218"/>
    </location>
</feature>
<keyword evidence="7 9" id="KW-1133">Transmembrane helix</keyword>
<dbReference type="HOGENOM" id="CLU_033621_2_0_3"/>
<evidence type="ECO:0000256" key="2">
    <source>
        <dbReference type="ARBA" id="ARBA00007069"/>
    </source>
</evidence>
<evidence type="ECO:0000259" key="10">
    <source>
        <dbReference type="PROSITE" id="PS50928"/>
    </source>
</evidence>
<keyword evidence="3" id="KW-0813">Transport</keyword>
<dbReference type="GO" id="GO:0035435">
    <property type="term" value="P:phosphate ion transmembrane transport"/>
    <property type="evidence" value="ECO:0007669"/>
    <property type="project" value="InterPro"/>
</dbReference>
<dbReference type="STRING" id="1183438.GKIL_0264"/>
<dbReference type="OrthoDB" id="9807065at2"/>
<dbReference type="eggNOG" id="COG0581">
    <property type="taxonomic scope" value="Bacteria"/>
</dbReference>
<evidence type="ECO:0000256" key="1">
    <source>
        <dbReference type="ARBA" id="ARBA00004651"/>
    </source>
</evidence>
<gene>
    <name evidence="11" type="primary">pstA</name>
    <name evidence="11" type="ORF">GKIL_0264</name>
</gene>
<evidence type="ECO:0000256" key="7">
    <source>
        <dbReference type="ARBA" id="ARBA00022989"/>
    </source>
</evidence>
<keyword evidence="5" id="KW-0592">Phosphate transport</keyword>
<feature type="transmembrane region" description="Helical" evidence="9">
    <location>
        <begin position="120"/>
        <end position="145"/>
    </location>
</feature>
<evidence type="ECO:0000256" key="5">
    <source>
        <dbReference type="ARBA" id="ARBA00022592"/>
    </source>
</evidence>
<dbReference type="InterPro" id="IPR035906">
    <property type="entry name" value="MetI-like_sf"/>
</dbReference>
<dbReference type="InterPro" id="IPR000515">
    <property type="entry name" value="MetI-like"/>
</dbReference>
<dbReference type="InterPro" id="IPR005672">
    <property type="entry name" value="Phosphate_PstA"/>
</dbReference>
<evidence type="ECO:0000256" key="4">
    <source>
        <dbReference type="ARBA" id="ARBA00022475"/>
    </source>
</evidence>
<dbReference type="Gene3D" id="1.10.3720.10">
    <property type="entry name" value="MetI-like"/>
    <property type="match status" value="1"/>
</dbReference>
<keyword evidence="12" id="KW-1185">Reference proteome</keyword>
<feature type="transmembrane region" description="Helical" evidence="9">
    <location>
        <begin position="268"/>
        <end position="290"/>
    </location>
</feature>
<organism evidence="11 12">
    <name type="scientific">Gloeobacter kilaueensis (strain ATCC BAA-2537 / CCAP 1431/1 / ULC 316 / JS1)</name>
    <dbReference type="NCBI Taxonomy" id="1183438"/>
    <lineage>
        <taxon>Bacteria</taxon>
        <taxon>Bacillati</taxon>
        <taxon>Cyanobacteriota</taxon>
        <taxon>Cyanophyceae</taxon>
        <taxon>Gloeobacterales</taxon>
        <taxon>Gloeobacteraceae</taxon>
        <taxon>Gloeobacter</taxon>
    </lineage>
</organism>
<dbReference type="PATRIC" id="fig|1183438.3.peg.267"/>
<dbReference type="GO" id="GO:0005886">
    <property type="term" value="C:plasma membrane"/>
    <property type="evidence" value="ECO:0007669"/>
    <property type="project" value="UniProtKB-SubCell"/>
</dbReference>
<evidence type="ECO:0000313" key="11">
    <source>
        <dbReference type="EMBL" id="AGY56511.1"/>
    </source>
</evidence>
<evidence type="ECO:0000256" key="3">
    <source>
        <dbReference type="ARBA" id="ARBA00022448"/>
    </source>
</evidence>
<comment type="subcellular location">
    <subcellularLocation>
        <location evidence="1 9">Cell membrane</location>
        <topology evidence="1 9">Multi-pass membrane protein</topology>
    </subcellularLocation>
</comment>
<evidence type="ECO:0000313" key="12">
    <source>
        <dbReference type="Proteomes" id="UP000017396"/>
    </source>
</evidence>
<evidence type="ECO:0000256" key="9">
    <source>
        <dbReference type="RuleBase" id="RU363043"/>
    </source>
</evidence>
<dbReference type="Proteomes" id="UP000017396">
    <property type="component" value="Chromosome"/>
</dbReference>
<feature type="domain" description="ABC transmembrane type-1" evidence="10">
    <location>
        <begin position="82"/>
        <end position="286"/>
    </location>
</feature>
<dbReference type="Pfam" id="PF00528">
    <property type="entry name" value="BPD_transp_1"/>
    <property type="match status" value="1"/>
</dbReference>
<name>U5QCB8_GLOK1</name>
<feature type="transmembrane region" description="Helical" evidence="9">
    <location>
        <begin position="86"/>
        <end position="108"/>
    </location>
</feature>
<dbReference type="GO" id="GO:0005315">
    <property type="term" value="F:phosphate transmembrane transporter activity"/>
    <property type="evidence" value="ECO:0007669"/>
    <property type="project" value="InterPro"/>
</dbReference>
<feature type="transmembrane region" description="Helical" evidence="9">
    <location>
        <begin position="151"/>
        <end position="169"/>
    </location>
</feature>
<sequence>MTATASSRPASDDLTQPLEVGRSLFNSGMTVLSAIFTLLAIVPLFSVLIYVLIQGFSSLSPAIFTALPAPAGSPGGGFGNAIEGTLLMVGIATLISVPFGVLSGIYLSEYARDAGGLIQAIRFGVNVLAGVPSIIIGVFAYGVVVLSTKTFSAYAGGFALAILMLPIIVRTTEEALKLVPWELRLGSLGLGANRFNTIARVIVPAALPGIVTGVMLSVSRAAGETAPLLFTALFSQYWVEKPGQPTASLAVLIFNYATTPYRDLQQKAWGASLLLLILVLIISITARFVFRRRF</sequence>